<keyword evidence="2" id="KW-0808">Transferase</keyword>
<accession>A0A5A7S829</accession>
<dbReference type="Gene3D" id="3.40.630.30">
    <property type="match status" value="1"/>
</dbReference>
<protein>
    <submittedName>
        <fullName evidence="2">N-acetyltransferase</fullName>
    </submittedName>
</protein>
<evidence type="ECO:0000313" key="3">
    <source>
        <dbReference type="Proteomes" id="UP000322244"/>
    </source>
</evidence>
<proteinExistence type="predicted"/>
<dbReference type="OrthoDB" id="9797178at2"/>
<organism evidence="2 3">
    <name type="scientific">Antrihabitans cavernicola</name>
    <dbReference type="NCBI Taxonomy" id="2495913"/>
    <lineage>
        <taxon>Bacteria</taxon>
        <taxon>Bacillati</taxon>
        <taxon>Actinomycetota</taxon>
        <taxon>Actinomycetes</taxon>
        <taxon>Mycobacteriales</taxon>
        <taxon>Nocardiaceae</taxon>
        <taxon>Antrihabitans</taxon>
    </lineage>
</organism>
<dbReference type="GO" id="GO:0016747">
    <property type="term" value="F:acyltransferase activity, transferring groups other than amino-acyl groups"/>
    <property type="evidence" value="ECO:0007669"/>
    <property type="project" value="InterPro"/>
</dbReference>
<dbReference type="InterPro" id="IPR000182">
    <property type="entry name" value="GNAT_dom"/>
</dbReference>
<name>A0A5A7S829_9NOCA</name>
<keyword evidence="3" id="KW-1185">Reference proteome</keyword>
<dbReference type="AlphaFoldDB" id="A0A5A7S829"/>
<sequence length="171" mass="18227">MLIRRERSDDIEAIDRVHRSAFATDDGAEPGEVGLVRLLRQDASWLPALSFVAEQAGTVVGHICLTRATVGFVPVVALGPIGVSSDHQGTGVGAALMHAAIGAADALEEPVIGLLGHLDYYPRFGFALGATLGIDPDQPDWAAHFQVRTLTAYSDERGEFRYAAPFYALPA</sequence>
<dbReference type="RefSeq" id="WP_149431079.1">
    <property type="nucleotide sequence ID" value="NZ_VLNY01000006.1"/>
</dbReference>
<evidence type="ECO:0000259" key="1">
    <source>
        <dbReference type="PROSITE" id="PS51186"/>
    </source>
</evidence>
<dbReference type="InterPro" id="IPR016181">
    <property type="entry name" value="Acyl_CoA_acyltransferase"/>
</dbReference>
<dbReference type="EMBL" id="VLNY01000006">
    <property type="protein sequence ID" value="KAA0022318.1"/>
    <property type="molecule type" value="Genomic_DNA"/>
</dbReference>
<comment type="caution">
    <text evidence="2">The sequence shown here is derived from an EMBL/GenBank/DDBJ whole genome shotgun (WGS) entry which is preliminary data.</text>
</comment>
<dbReference type="Pfam" id="PF00583">
    <property type="entry name" value="Acetyltransf_1"/>
    <property type="match status" value="1"/>
</dbReference>
<reference evidence="2 3" key="1">
    <citation type="submission" date="2019-07" db="EMBL/GenBank/DDBJ databases">
        <title>Rhodococcus cavernicolus sp. nov., isolated from a cave.</title>
        <authorList>
            <person name="Lee S.D."/>
        </authorList>
    </citation>
    <scope>NUCLEOTIDE SEQUENCE [LARGE SCALE GENOMIC DNA]</scope>
    <source>
        <strain evidence="2 3">C1-24</strain>
    </source>
</reference>
<gene>
    <name evidence="2" type="ORF">FOY51_15210</name>
</gene>
<dbReference type="CDD" id="cd04301">
    <property type="entry name" value="NAT_SF"/>
    <property type="match status" value="1"/>
</dbReference>
<evidence type="ECO:0000313" key="2">
    <source>
        <dbReference type="EMBL" id="KAA0022318.1"/>
    </source>
</evidence>
<dbReference type="SUPFAM" id="SSF55729">
    <property type="entry name" value="Acyl-CoA N-acyltransferases (Nat)"/>
    <property type="match status" value="1"/>
</dbReference>
<dbReference type="PROSITE" id="PS51186">
    <property type="entry name" value="GNAT"/>
    <property type="match status" value="1"/>
</dbReference>
<dbReference type="Proteomes" id="UP000322244">
    <property type="component" value="Unassembled WGS sequence"/>
</dbReference>
<feature type="domain" description="N-acetyltransferase" evidence="1">
    <location>
        <begin position="1"/>
        <end position="148"/>
    </location>
</feature>